<dbReference type="GO" id="GO:0008270">
    <property type="term" value="F:zinc ion binding"/>
    <property type="evidence" value="ECO:0007669"/>
    <property type="project" value="UniProtKB-KW"/>
</dbReference>
<dbReference type="InterPro" id="IPR000306">
    <property type="entry name" value="Znf_FYVE"/>
</dbReference>
<dbReference type="GO" id="GO:0005813">
    <property type="term" value="C:centrosome"/>
    <property type="evidence" value="ECO:0007669"/>
    <property type="project" value="TreeGrafter"/>
</dbReference>
<feature type="non-terminal residue" evidence="6">
    <location>
        <position position="299"/>
    </location>
</feature>
<gene>
    <name evidence="6" type="ORF">BINO364_LOCUS13698</name>
</gene>
<keyword evidence="2" id="KW-0863">Zinc-finger</keyword>
<proteinExistence type="predicted"/>
<dbReference type="GO" id="GO:0032266">
    <property type="term" value="F:phosphatidylinositol-3-phosphate binding"/>
    <property type="evidence" value="ECO:0007669"/>
    <property type="project" value="TreeGrafter"/>
</dbReference>
<protein>
    <recommendedName>
        <fullName evidence="5">FYVE zinc finger domain-containing protein</fullName>
    </recommendedName>
</protein>
<dbReference type="AlphaFoldDB" id="A0A8J9YJ12"/>
<accession>A0A8J9YJ12</accession>
<evidence type="ECO:0000256" key="4">
    <source>
        <dbReference type="SAM" id="MobiDB-lite"/>
    </source>
</evidence>
<dbReference type="GO" id="GO:0030496">
    <property type="term" value="C:midbody"/>
    <property type="evidence" value="ECO:0007669"/>
    <property type="project" value="TreeGrafter"/>
</dbReference>
<dbReference type="SUPFAM" id="SSF57903">
    <property type="entry name" value="FYVE/PHD zinc finger"/>
    <property type="match status" value="1"/>
</dbReference>
<evidence type="ECO:0000259" key="5">
    <source>
        <dbReference type="Pfam" id="PF01363"/>
    </source>
</evidence>
<dbReference type="Pfam" id="PF01363">
    <property type="entry name" value="FYVE"/>
    <property type="match status" value="1"/>
</dbReference>
<dbReference type="Proteomes" id="UP000838878">
    <property type="component" value="Chromosome 7"/>
</dbReference>
<keyword evidence="7" id="KW-1185">Reference proteome</keyword>
<evidence type="ECO:0000256" key="3">
    <source>
        <dbReference type="ARBA" id="ARBA00022833"/>
    </source>
</evidence>
<feature type="region of interest" description="Disordered" evidence="4">
    <location>
        <begin position="200"/>
        <end position="222"/>
    </location>
</feature>
<evidence type="ECO:0000313" key="7">
    <source>
        <dbReference type="Proteomes" id="UP000838878"/>
    </source>
</evidence>
<dbReference type="Gene3D" id="3.30.40.10">
    <property type="entry name" value="Zinc/RING finger domain, C3HC4 (zinc finger)"/>
    <property type="match status" value="1"/>
</dbReference>
<name>A0A8J9YJ12_9NEOP</name>
<evidence type="ECO:0000313" key="6">
    <source>
        <dbReference type="EMBL" id="CAH0728490.1"/>
    </source>
</evidence>
<organism evidence="6 7">
    <name type="scientific">Brenthis ino</name>
    <name type="common">lesser marbled fritillary</name>
    <dbReference type="NCBI Taxonomy" id="405034"/>
    <lineage>
        <taxon>Eukaryota</taxon>
        <taxon>Metazoa</taxon>
        <taxon>Ecdysozoa</taxon>
        <taxon>Arthropoda</taxon>
        <taxon>Hexapoda</taxon>
        <taxon>Insecta</taxon>
        <taxon>Pterygota</taxon>
        <taxon>Neoptera</taxon>
        <taxon>Endopterygota</taxon>
        <taxon>Lepidoptera</taxon>
        <taxon>Glossata</taxon>
        <taxon>Ditrysia</taxon>
        <taxon>Papilionoidea</taxon>
        <taxon>Nymphalidae</taxon>
        <taxon>Heliconiinae</taxon>
        <taxon>Argynnini</taxon>
        <taxon>Brenthis</taxon>
    </lineage>
</organism>
<dbReference type="GO" id="GO:0044878">
    <property type="term" value="P:mitotic cytokinesis checkpoint signaling"/>
    <property type="evidence" value="ECO:0007669"/>
    <property type="project" value="TreeGrafter"/>
</dbReference>
<dbReference type="InterPro" id="IPR011011">
    <property type="entry name" value="Znf_FYVE_PHD"/>
</dbReference>
<dbReference type="SUPFAM" id="SSF57845">
    <property type="entry name" value="B-box zinc-binding domain"/>
    <property type="match status" value="1"/>
</dbReference>
<sequence length="299" mass="33823">MACNTCSKSFSLLRPEKGCPGCGFSYCSKCLNHKIFLHKINSESKVCSKCSQTANSNEPTKIVPPDAYYKRIGVVDTTINKDLNFMNSSEREIYNRLQKLKEDKQIEKNHDITTRLKNLKGEVPSTSDAELTAKLANLKGVPISAVQSKAILPTPDLRSEQEQADDLMKQYMEKANIDTKYKDEFEGLVSDIENRLQKLKSTSAGEQEKVTTASDTDDQSDNEENLLQKIIEEAKAKVKFEESEICDTVVDELPFCEICNEDAKMRCLGCKYLFCKICFNEHKDDDGCDRYEPYSAPKN</sequence>
<dbReference type="EMBL" id="OV170227">
    <property type="protein sequence ID" value="CAH0728490.1"/>
    <property type="molecule type" value="Genomic_DNA"/>
</dbReference>
<dbReference type="GO" id="GO:0009838">
    <property type="term" value="P:abscission"/>
    <property type="evidence" value="ECO:0007669"/>
    <property type="project" value="TreeGrafter"/>
</dbReference>
<evidence type="ECO:0000256" key="2">
    <source>
        <dbReference type="ARBA" id="ARBA00022771"/>
    </source>
</evidence>
<dbReference type="InterPro" id="IPR013083">
    <property type="entry name" value="Znf_RING/FYVE/PHD"/>
</dbReference>
<dbReference type="Pfam" id="PF22586">
    <property type="entry name" value="ANCHR-like_BBOX"/>
    <property type="match status" value="1"/>
</dbReference>
<feature type="compositionally biased region" description="Polar residues" evidence="4">
    <location>
        <begin position="200"/>
        <end position="214"/>
    </location>
</feature>
<keyword evidence="3" id="KW-0862">Zinc</keyword>
<feature type="domain" description="FYVE zinc finger" evidence="5">
    <location>
        <begin position="2"/>
        <end position="55"/>
    </location>
</feature>
<dbReference type="OrthoDB" id="5407799at2759"/>
<dbReference type="CDD" id="cd00065">
    <property type="entry name" value="FYVE_like_SF"/>
    <property type="match status" value="1"/>
</dbReference>
<evidence type="ECO:0000256" key="1">
    <source>
        <dbReference type="ARBA" id="ARBA00022723"/>
    </source>
</evidence>
<reference evidence="6" key="1">
    <citation type="submission" date="2021-12" db="EMBL/GenBank/DDBJ databases">
        <authorList>
            <person name="Martin H S."/>
        </authorList>
    </citation>
    <scope>NUCLEOTIDE SEQUENCE</scope>
</reference>
<dbReference type="GO" id="GO:0032154">
    <property type="term" value="C:cleavage furrow"/>
    <property type="evidence" value="ECO:0007669"/>
    <property type="project" value="TreeGrafter"/>
</dbReference>
<dbReference type="PANTHER" id="PTHR46603">
    <property type="entry name" value="ABSCISSION/NOCUT CHECKPOINT REGULATOR"/>
    <property type="match status" value="1"/>
</dbReference>
<dbReference type="PANTHER" id="PTHR46603:SF1">
    <property type="entry name" value="ABSCISSION_NOCUT CHECKPOINT REGULATOR"/>
    <property type="match status" value="1"/>
</dbReference>
<keyword evidence="1" id="KW-0479">Metal-binding</keyword>